<sequence length="489" mass="53158">MGKRIQYIKITPLPSHVPRQLAIELLHSHEEVIKLNPLVTGAAKIDAPRDSPGDEYFSQWYEIAEVITWGFGMKKKISFKGVFHDLPYGMQSHVYAPMGVDMRNKYRIGGNQPGEPREARELGVDTPLDGLYLREDVEIVCNIALASYVKREAKDATGKMVERMLRKAELLDEGKLHAMFENGKLKTSKPSAFGRPGASFDGSLTPGSAPSSPVPSSTGFGSPRLDVKGYGNYHDIARTQSQHRLMQYLPAYQQSGYMGTEHARLGAEKFANGSTPFINELEGSSHPPPGSPGLSSGAFRHQGASFRSELPGDSSFSTGLPSPQPSPRQPSQTHLDPHSQSQQQYQAYPGNAQQSSEGGPFSGYSNHTDTTRTNSYGGQDSGTATWQTGIASSSSQASASPQPSQDNARSHQAQHSTSSNIMPDHERFGNLSVRNPHGTPDPPPRNPARRYSMHMDPLAAALPVKCPVCGLFEGDEAAVSHHVSKVHFT</sequence>
<feature type="domain" description="DUF7053" evidence="2">
    <location>
        <begin position="3"/>
        <end position="169"/>
    </location>
</feature>
<keyword evidence="4" id="KW-1185">Reference proteome</keyword>
<proteinExistence type="predicted"/>
<dbReference type="EMBL" id="CAVMBE010000020">
    <property type="protein sequence ID" value="CAK3993917.1"/>
    <property type="molecule type" value="Genomic_DNA"/>
</dbReference>
<dbReference type="Proteomes" id="UP001296104">
    <property type="component" value="Unassembled WGS sequence"/>
</dbReference>
<feature type="compositionally biased region" description="Polar residues" evidence="1">
    <location>
        <begin position="338"/>
        <end position="390"/>
    </location>
</feature>
<evidence type="ECO:0000313" key="3">
    <source>
        <dbReference type="EMBL" id="CAK3993917.1"/>
    </source>
</evidence>
<organism evidence="3 4">
    <name type="scientific">Lecanosticta acicola</name>
    <dbReference type="NCBI Taxonomy" id="111012"/>
    <lineage>
        <taxon>Eukaryota</taxon>
        <taxon>Fungi</taxon>
        <taxon>Dikarya</taxon>
        <taxon>Ascomycota</taxon>
        <taxon>Pezizomycotina</taxon>
        <taxon>Dothideomycetes</taxon>
        <taxon>Dothideomycetidae</taxon>
        <taxon>Mycosphaerellales</taxon>
        <taxon>Mycosphaerellaceae</taxon>
        <taxon>Lecanosticta</taxon>
    </lineage>
</organism>
<dbReference type="Pfam" id="PF23155">
    <property type="entry name" value="DUF7053"/>
    <property type="match status" value="1"/>
</dbReference>
<name>A0AAI8YXY0_9PEZI</name>
<dbReference type="PANTHER" id="PTHR38117">
    <property type="entry name" value="NACHT AND WD40 DOMAIN PROTEIN"/>
    <property type="match status" value="1"/>
</dbReference>
<comment type="caution">
    <text evidence="3">The sequence shown here is derived from an EMBL/GenBank/DDBJ whole genome shotgun (WGS) entry which is preliminary data.</text>
</comment>
<feature type="compositionally biased region" description="Low complexity" evidence="1">
    <location>
        <begin position="206"/>
        <end position="217"/>
    </location>
</feature>
<dbReference type="AlphaFoldDB" id="A0AAI8YXY0"/>
<feature type="region of interest" description="Disordered" evidence="1">
    <location>
        <begin position="186"/>
        <end position="223"/>
    </location>
</feature>
<feature type="region of interest" description="Disordered" evidence="1">
    <location>
        <begin position="276"/>
        <end position="451"/>
    </location>
</feature>
<protein>
    <recommendedName>
        <fullName evidence="2">DUF7053 domain-containing protein</fullName>
    </recommendedName>
</protein>
<accession>A0AAI8YXY0</accession>
<feature type="compositionally biased region" description="Polar residues" evidence="1">
    <location>
        <begin position="406"/>
        <end position="421"/>
    </location>
</feature>
<dbReference type="PANTHER" id="PTHR38117:SF1">
    <property type="entry name" value="DUF3074 DOMAIN-CONTAINING PROTEIN"/>
    <property type="match status" value="1"/>
</dbReference>
<gene>
    <name evidence="3" type="ORF">LECACI_7A004022</name>
</gene>
<evidence type="ECO:0000259" key="2">
    <source>
        <dbReference type="Pfam" id="PF23155"/>
    </source>
</evidence>
<evidence type="ECO:0000313" key="4">
    <source>
        <dbReference type="Proteomes" id="UP001296104"/>
    </source>
</evidence>
<dbReference type="InterPro" id="IPR055481">
    <property type="entry name" value="DUF7053"/>
</dbReference>
<reference evidence="3" key="1">
    <citation type="submission" date="2023-11" db="EMBL/GenBank/DDBJ databases">
        <authorList>
            <person name="Alioto T."/>
            <person name="Alioto T."/>
            <person name="Gomez Garrido J."/>
        </authorList>
    </citation>
    <scope>NUCLEOTIDE SEQUENCE</scope>
</reference>
<feature type="compositionally biased region" description="Low complexity" evidence="1">
    <location>
        <begin position="391"/>
        <end position="405"/>
    </location>
</feature>
<evidence type="ECO:0000256" key="1">
    <source>
        <dbReference type="SAM" id="MobiDB-lite"/>
    </source>
</evidence>